<feature type="compositionally biased region" description="Polar residues" evidence="2">
    <location>
        <begin position="228"/>
        <end position="237"/>
    </location>
</feature>
<reference evidence="3 4" key="1">
    <citation type="submission" date="2020-12" db="EMBL/GenBank/DDBJ databases">
        <title>De novo assembly of Tibetan sheep genome.</title>
        <authorList>
            <person name="Li X."/>
        </authorList>
    </citation>
    <scope>NUCLEOTIDE SEQUENCE [LARGE SCALE GENOMIC DNA]</scope>
    <source>
        <tissue evidence="3">Heart</tissue>
    </source>
</reference>
<dbReference type="Pfam" id="PF00956">
    <property type="entry name" value="NAP"/>
    <property type="match status" value="1"/>
</dbReference>
<dbReference type="Proteomes" id="UP000664991">
    <property type="component" value="Unassembled WGS sequence"/>
</dbReference>
<dbReference type="GO" id="GO:0005634">
    <property type="term" value="C:nucleus"/>
    <property type="evidence" value="ECO:0007669"/>
    <property type="project" value="InterPro"/>
</dbReference>
<gene>
    <name evidence="3" type="ORF">JEQ12_020587</name>
</gene>
<comment type="similarity">
    <text evidence="1">Belongs to the nucleosome assembly protein (NAP) family.</text>
</comment>
<dbReference type="InterPro" id="IPR028930">
    <property type="entry name" value="CT47"/>
</dbReference>
<dbReference type="SUPFAM" id="SSF143113">
    <property type="entry name" value="NAP-like"/>
    <property type="match status" value="1"/>
</dbReference>
<feature type="region of interest" description="Disordered" evidence="2">
    <location>
        <begin position="302"/>
        <end position="355"/>
    </location>
</feature>
<dbReference type="GO" id="GO:0006334">
    <property type="term" value="P:nucleosome assembly"/>
    <property type="evidence" value="ECO:0007669"/>
    <property type="project" value="InterPro"/>
</dbReference>
<feature type="region of interest" description="Disordered" evidence="2">
    <location>
        <begin position="452"/>
        <end position="496"/>
    </location>
</feature>
<comment type="caution">
    <text evidence="3">The sequence shown here is derived from an EMBL/GenBank/DDBJ whole genome shotgun (WGS) entry which is preliminary data.</text>
</comment>
<protein>
    <recommendedName>
        <fullName evidence="5">Nucleosome assembly protein 1-like 1</fullName>
    </recommendedName>
</protein>
<dbReference type="Pfam" id="PF15623">
    <property type="entry name" value="CT47"/>
    <property type="match status" value="1"/>
</dbReference>
<organism evidence="3 4">
    <name type="scientific">Ovis aries</name>
    <name type="common">Sheep</name>
    <dbReference type="NCBI Taxonomy" id="9940"/>
    <lineage>
        <taxon>Eukaryota</taxon>
        <taxon>Metazoa</taxon>
        <taxon>Chordata</taxon>
        <taxon>Craniata</taxon>
        <taxon>Vertebrata</taxon>
        <taxon>Euteleostomi</taxon>
        <taxon>Mammalia</taxon>
        <taxon>Eutheria</taxon>
        <taxon>Laurasiatheria</taxon>
        <taxon>Artiodactyla</taxon>
        <taxon>Ruminantia</taxon>
        <taxon>Pecora</taxon>
        <taxon>Bovidae</taxon>
        <taxon>Caprinae</taxon>
        <taxon>Ovis</taxon>
    </lineage>
</organism>
<feature type="compositionally biased region" description="Acidic residues" evidence="2">
    <location>
        <begin position="460"/>
        <end position="476"/>
    </location>
</feature>
<accession>A0A835ZI92</accession>
<proteinExistence type="inferred from homology"/>
<dbReference type="InterPro" id="IPR037231">
    <property type="entry name" value="NAP-like_sf"/>
</dbReference>
<evidence type="ECO:0000256" key="1">
    <source>
        <dbReference type="ARBA" id="ARBA00009947"/>
    </source>
</evidence>
<name>A0A835ZI92_SHEEP</name>
<feature type="region of interest" description="Disordered" evidence="2">
    <location>
        <begin position="213"/>
        <end position="253"/>
    </location>
</feature>
<evidence type="ECO:0000256" key="2">
    <source>
        <dbReference type="SAM" id="MobiDB-lite"/>
    </source>
</evidence>
<evidence type="ECO:0000313" key="4">
    <source>
        <dbReference type="Proteomes" id="UP000664991"/>
    </source>
</evidence>
<dbReference type="AlphaFoldDB" id="A0A835ZI92"/>
<feature type="region of interest" description="Disordered" evidence="2">
    <location>
        <begin position="62"/>
        <end position="106"/>
    </location>
</feature>
<sequence>MQSERDDSDPFFSKEPEIISSTGCEIYWKDGKDLTLKTLRLQKCEGPEVPVPTSVLYFTKEASDYQYENSDEEVQEAEGGEEDSDENPEEGPEKDLDPAEDSPRKPRKGLLWAQCKTWGWKASMQSESLDHSLDSGHANPCLLANELRAGAGGSGPRLTFPVPLNHRQPIGVFAACLLPSQPRSQWAGLRAAPLPFLSRGGPHQHLRKLLFPEQPSSLRPPPPPLGPTANSVSSTGHSARRPPSSPQTSLQAPSLLGVQASVWEGMEGVEEATALLASLEVSSALPGEQGWPQAAVEEECGREPLEEEEMEEDVEEMEEDEEEGEIDFGLEDVEEEEHLPREYEEEEDENEQEGAAAVAGLEFPVERFGPLFWSHVDSFLRNFRNNKHVLFRPHADRLMAGGHSQAPSDPGEGPVPPQEQEDLGEGGQVLQGLDSAADFKLGYFSRQLLTPKSASFCPNDEGEDQYENSDEEEEDGNEKPGEGLEMDVVSAKGSSG</sequence>
<evidence type="ECO:0000313" key="3">
    <source>
        <dbReference type="EMBL" id="KAG5194226.1"/>
    </source>
</evidence>
<feature type="compositionally biased region" description="Acidic residues" evidence="2">
    <location>
        <begin position="305"/>
        <end position="352"/>
    </location>
</feature>
<dbReference type="EMBL" id="JAEMGP010000027">
    <property type="protein sequence ID" value="KAG5194226.1"/>
    <property type="molecule type" value="Genomic_DNA"/>
</dbReference>
<evidence type="ECO:0008006" key="5">
    <source>
        <dbReference type="Google" id="ProtNLM"/>
    </source>
</evidence>
<feature type="region of interest" description="Disordered" evidence="2">
    <location>
        <begin position="399"/>
        <end position="430"/>
    </location>
</feature>
<feature type="compositionally biased region" description="Acidic residues" evidence="2">
    <location>
        <begin position="69"/>
        <end position="90"/>
    </location>
</feature>
<feature type="compositionally biased region" description="Basic and acidic residues" evidence="2">
    <location>
        <begin position="91"/>
        <end position="104"/>
    </location>
</feature>
<dbReference type="InterPro" id="IPR002164">
    <property type="entry name" value="NAP_family"/>
</dbReference>